<accession>C4XTL8</accession>
<evidence type="ECO:0000313" key="3">
    <source>
        <dbReference type="Proteomes" id="UP000009071"/>
    </source>
</evidence>
<dbReference type="CDD" id="cd01949">
    <property type="entry name" value="GGDEF"/>
    <property type="match status" value="1"/>
</dbReference>
<dbReference type="InterPro" id="IPR000160">
    <property type="entry name" value="GGDEF_dom"/>
</dbReference>
<dbReference type="SUPFAM" id="SSF55781">
    <property type="entry name" value="GAF domain-like"/>
    <property type="match status" value="1"/>
</dbReference>
<evidence type="ECO:0000259" key="1">
    <source>
        <dbReference type="PROSITE" id="PS50887"/>
    </source>
</evidence>
<dbReference type="eggNOG" id="COG5001">
    <property type="taxonomic scope" value="Bacteria"/>
</dbReference>
<keyword evidence="3" id="KW-1185">Reference proteome</keyword>
<dbReference type="PANTHER" id="PTHR46663">
    <property type="entry name" value="DIGUANYLATE CYCLASE DGCT-RELATED"/>
    <property type="match status" value="1"/>
</dbReference>
<dbReference type="Pfam" id="PF00990">
    <property type="entry name" value="GGDEF"/>
    <property type="match status" value="1"/>
</dbReference>
<organism evidence="2 3">
    <name type="scientific">Solidesulfovibrio magneticus (strain ATCC 700980 / DSM 13731 / RS-1)</name>
    <name type="common">Desulfovibrio magneticus</name>
    <dbReference type="NCBI Taxonomy" id="573370"/>
    <lineage>
        <taxon>Bacteria</taxon>
        <taxon>Pseudomonadati</taxon>
        <taxon>Thermodesulfobacteriota</taxon>
        <taxon>Desulfovibrionia</taxon>
        <taxon>Desulfovibrionales</taxon>
        <taxon>Desulfovibrionaceae</taxon>
        <taxon>Solidesulfovibrio</taxon>
    </lineage>
</organism>
<dbReference type="AlphaFoldDB" id="C4XTL8"/>
<dbReference type="HOGENOM" id="CLU_000445_11_24_7"/>
<dbReference type="eggNOG" id="COG2203">
    <property type="taxonomic scope" value="Bacteria"/>
</dbReference>
<proteinExistence type="predicted"/>
<reference evidence="2 3" key="1">
    <citation type="journal article" date="2009" name="Genome Res.">
        <title>Whole genome sequence of Desulfovibrio magneticus strain RS-1 revealed common gene clusters in magnetotactic bacteria.</title>
        <authorList>
            <person name="Nakazawa H."/>
            <person name="Arakaki A."/>
            <person name="Narita-Yamada S."/>
            <person name="Yashiro I."/>
            <person name="Jinno K."/>
            <person name="Aoki N."/>
            <person name="Tsuruyama A."/>
            <person name="Okamura Y."/>
            <person name="Tanikawa S."/>
            <person name="Fujita N."/>
            <person name="Takeyama H."/>
            <person name="Matsunaga T."/>
        </authorList>
    </citation>
    <scope>NUCLEOTIDE SEQUENCE [LARGE SCALE GENOMIC DNA]</scope>
    <source>
        <strain evidence="3">ATCC 700980 / DSM 13731 / RS-1</strain>
    </source>
</reference>
<gene>
    <name evidence="2" type="ordered locus">DMR_00440</name>
</gene>
<dbReference type="OrthoDB" id="9759607at2"/>
<dbReference type="SUPFAM" id="SSF55073">
    <property type="entry name" value="Nucleotide cyclase"/>
    <property type="match status" value="1"/>
</dbReference>
<dbReference type="NCBIfam" id="TIGR00254">
    <property type="entry name" value="GGDEF"/>
    <property type="match status" value="1"/>
</dbReference>
<dbReference type="Pfam" id="PF13185">
    <property type="entry name" value="GAF_2"/>
    <property type="match status" value="1"/>
</dbReference>
<dbReference type="Gene3D" id="3.30.70.270">
    <property type="match status" value="1"/>
</dbReference>
<dbReference type="InterPro" id="IPR052163">
    <property type="entry name" value="DGC-Regulatory_Protein"/>
</dbReference>
<dbReference type="STRING" id="573370.DMR_00440"/>
<dbReference type="SMART" id="SM00267">
    <property type="entry name" value="GGDEF"/>
    <property type="match status" value="1"/>
</dbReference>
<dbReference type="RefSeq" id="WP_012749628.1">
    <property type="nucleotide sequence ID" value="NC_012796.1"/>
</dbReference>
<dbReference type="EMBL" id="AP010904">
    <property type="protein sequence ID" value="BAH73535.1"/>
    <property type="molecule type" value="Genomic_DNA"/>
</dbReference>
<feature type="domain" description="GGDEF" evidence="1">
    <location>
        <begin position="209"/>
        <end position="338"/>
    </location>
</feature>
<dbReference type="InterPro" id="IPR003018">
    <property type="entry name" value="GAF"/>
</dbReference>
<dbReference type="InterPro" id="IPR029787">
    <property type="entry name" value="Nucleotide_cyclase"/>
</dbReference>
<dbReference type="PROSITE" id="PS50887">
    <property type="entry name" value="GGDEF"/>
    <property type="match status" value="1"/>
</dbReference>
<evidence type="ECO:0000313" key="2">
    <source>
        <dbReference type="EMBL" id="BAH73535.1"/>
    </source>
</evidence>
<dbReference type="Gene3D" id="3.30.450.40">
    <property type="match status" value="1"/>
</dbReference>
<dbReference type="Proteomes" id="UP000009071">
    <property type="component" value="Chromosome"/>
</dbReference>
<dbReference type="PANTHER" id="PTHR46663:SF2">
    <property type="entry name" value="GGDEF DOMAIN-CONTAINING PROTEIN"/>
    <property type="match status" value="1"/>
</dbReference>
<dbReference type="SMART" id="SM00065">
    <property type="entry name" value="GAF"/>
    <property type="match status" value="1"/>
</dbReference>
<dbReference type="KEGG" id="dma:DMR_00440"/>
<dbReference type="InterPro" id="IPR029016">
    <property type="entry name" value="GAF-like_dom_sf"/>
</dbReference>
<dbReference type="InterPro" id="IPR043128">
    <property type="entry name" value="Rev_trsase/Diguanyl_cyclase"/>
</dbReference>
<name>C4XTL8_SOLM1</name>
<sequence>MSSNNDAQHLSPQTLLRIIALQTEIVKIGHDLSCVMQYVADQLQDLAQASGAIVELAEGGDMVYRAASGLAAPQLGLRLGRQGSLSGLCVDTGQVLVCQDCENDPRVDRAACRKVGLRSMVVAPLFHQEAVVGALKVVSEAPGRFSDEHVRVLELMAELIAASMFYCAQYEVSELYRRATHDPLTGIGNRALFYDRLRQSLALAGRQSFAVAVFILDMDGLKDINDTRGHRAGDAAIKEMARRVSAVSRQSDLAARLGGDEFGLIATALADAREAEAVAERLDQALAAPFQFEETPLPLAASISWAAYPEDGAALDALVEQADQRMYARKRARKGSAR</sequence>
<protein>
    <submittedName>
        <fullName evidence="2">GGDEF domain protein</fullName>
    </submittedName>
</protein>